<accession>A0A3M7Q9I5</accession>
<gene>
    <name evidence="1" type="ORF">BpHYR1_016166</name>
</gene>
<dbReference type="EMBL" id="REGN01006982">
    <property type="protein sequence ID" value="RNA07615.1"/>
    <property type="molecule type" value="Genomic_DNA"/>
</dbReference>
<evidence type="ECO:0000313" key="2">
    <source>
        <dbReference type="Proteomes" id="UP000276133"/>
    </source>
</evidence>
<comment type="caution">
    <text evidence="1">The sequence shown here is derived from an EMBL/GenBank/DDBJ whole genome shotgun (WGS) entry which is preliminary data.</text>
</comment>
<evidence type="ECO:0000313" key="1">
    <source>
        <dbReference type="EMBL" id="RNA07615.1"/>
    </source>
</evidence>
<dbReference type="Proteomes" id="UP000276133">
    <property type="component" value="Unassembled WGS sequence"/>
</dbReference>
<protein>
    <submittedName>
        <fullName evidence="1">Uncharacterized protein</fullName>
    </submittedName>
</protein>
<organism evidence="1 2">
    <name type="scientific">Brachionus plicatilis</name>
    <name type="common">Marine rotifer</name>
    <name type="synonym">Brachionus muelleri</name>
    <dbReference type="NCBI Taxonomy" id="10195"/>
    <lineage>
        <taxon>Eukaryota</taxon>
        <taxon>Metazoa</taxon>
        <taxon>Spiralia</taxon>
        <taxon>Gnathifera</taxon>
        <taxon>Rotifera</taxon>
        <taxon>Eurotatoria</taxon>
        <taxon>Monogononta</taxon>
        <taxon>Pseudotrocha</taxon>
        <taxon>Ploima</taxon>
        <taxon>Brachionidae</taxon>
        <taxon>Brachionus</taxon>
    </lineage>
</organism>
<reference evidence="1 2" key="1">
    <citation type="journal article" date="2018" name="Sci. Rep.">
        <title>Genomic signatures of local adaptation to the degree of environmental predictability in rotifers.</title>
        <authorList>
            <person name="Franch-Gras L."/>
            <person name="Hahn C."/>
            <person name="Garcia-Roger E.M."/>
            <person name="Carmona M.J."/>
            <person name="Serra M."/>
            <person name="Gomez A."/>
        </authorList>
    </citation>
    <scope>NUCLEOTIDE SEQUENCE [LARGE SCALE GENOMIC DNA]</scope>
    <source>
        <strain evidence="1">HYR1</strain>
    </source>
</reference>
<keyword evidence="2" id="KW-1185">Reference proteome</keyword>
<name>A0A3M7Q9I5_BRAPC</name>
<sequence length="276" mass="31798">MYEYGESCSNSENKKFPKLSSSESILLNNSDESIFFFFNADDIDDEVVVTRGKEKNYQPFEYLNIVNTQNTQEKVDTIPQHVLDKITHIARLQSLRENIFIVLNATQINNRFLIVARHFIMKIPAELSECNNEGECQGDTYLVCKNFKCICPEEKIWVENKCGETKSMIGHMVNFQLFFESNKVYKSPICSEMRITEVSDSLTYKLPVSLGSVTIKVTVDNKDIDQDKSFNTEDYEDFCFILYRKISGDNSRPKPPILGEIGNFLRPNIITEDLLT</sequence>
<dbReference type="AlphaFoldDB" id="A0A3M7Q9I5"/>
<proteinExistence type="predicted"/>